<dbReference type="InterPro" id="IPR011001">
    <property type="entry name" value="Saposin-like"/>
</dbReference>
<evidence type="ECO:0000313" key="2">
    <source>
        <dbReference type="EMBL" id="CAJ0582918.1"/>
    </source>
</evidence>
<feature type="signal peptide" evidence="1">
    <location>
        <begin position="1"/>
        <end position="16"/>
    </location>
</feature>
<evidence type="ECO:0000313" key="3">
    <source>
        <dbReference type="Proteomes" id="UP001177023"/>
    </source>
</evidence>
<name>A0AA36G7Q9_9BILA</name>
<dbReference type="AlphaFoldDB" id="A0AA36G7Q9"/>
<reference evidence="2" key="1">
    <citation type="submission" date="2023-06" db="EMBL/GenBank/DDBJ databases">
        <authorList>
            <person name="Delattre M."/>
        </authorList>
    </citation>
    <scope>NUCLEOTIDE SEQUENCE</scope>
    <source>
        <strain evidence="2">AF72</strain>
    </source>
</reference>
<keyword evidence="1" id="KW-0732">Signal</keyword>
<feature type="non-terminal residue" evidence="2">
    <location>
        <position position="1"/>
    </location>
</feature>
<dbReference type="SUPFAM" id="SSF47862">
    <property type="entry name" value="Saposin"/>
    <property type="match status" value="1"/>
</dbReference>
<evidence type="ECO:0000256" key="1">
    <source>
        <dbReference type="SAM" id="SignalP"/>
    </source>
</evidence>
<sequence>MRVILCLAVSFVLVFSVAIPKKRDTNCGAVTFPKGKRGNEATGVWCEICLTVAEIAKQYEECGEEWCEEQLDHYCESKFKDNTIPVCEKFVNGIFDQIIDDTIHQNTTRECDELLHDPNCHLA</sequence>
<gene>
    <name evidence="2" type="ORF">MSPICULIGERA_LOCUS21048</name>
</gene>
<protein>
    <recommendedName>
        <fullName evidence="4">Saposin B-type domain-containing protein</fullName>
    </recommendedName>
</protein>
<feature type="chain" id="PRO_5041310091" description="Saposin B-type domain-containing protein" evidence="1">
    <location>
        <begin position="17"/>
        <end position="123"/>
    </location>
</feature>
<keyword evidence="3" id="KW-1185">Reference proteome</keyword>
<organism evidence="2 3">
    <name type="scientific">Mesorhabditis spiculigera</name>
    <dbReference type="NCBI Taxonomy" id="96644"/>
    <lineage>
        <taxon>Eukaryota</taxon>
        <taxon>Metazoa</taxon>
        <taxon>Ecdysozoa</taxon>
        <taxon>Nematoda</taxon>
        <taxon>Chromadorea</taxon>
        <taxon>Rhabditida</taxon>
        <taxon>Rhabditina</taxon>
        <taxon>Rhabditomorpha</taxon>
        <taxon>Rhabditoidea</taxon>
        <taxon>Rhabditidae</taxon>
        <taxon>Mesorhabditinae</taxon>
        <taxon>Mesorhabditis</taxon>
    </lineage>
</organism>
<accession>A0AA36G7Q9</accession>
<dbReference type="Proteomes" id="UP001177023">
    <property type="component" value="Unassembled WGS sequence"/>
</dbReference>
<dbReference type="EMBL" id="CATQJA010002665">
    <property type="protein sequence ID" value="CAJ0582918.1"/>
    <property type="molecule type" value="Genomic_DNA"/>
</dbReference>
<proteinExistence type="predicted"/>
<comment type="caution">
    <text evidence="2">The sequence shown here is derived from an EMBL/GenBank/DDBJ whole genome shotgun (WGS) entry which is preliminary data.</text>
</comment>
<evidence type="ECO:0008006" key="4">
    <source>
        <dbReference type="Google" id="ProtNLM"/>
    </source>
</evidence>